<dbReference type="Gene3D" id="3.30.70.100">
    <property type="match status" value="1"/>
</dbReference>
<gene>
    <name evidence="3" type="ORF">DP923_13155</name>
</gene>
<dbReference type="RefSeq" id="WP_112306337.1">
    <property type="nucleotide sequence ID" value="NZ_QMDV01000004.1"/>
</dbReference>
<dbReference type="InterPro" id="IPR036163">
    <property type="entry name" value="HMA_dom_sf"/>
</dbReference>
<dbReference type="AlphaFoldDB" id="A0A364RBN3"/>
<evidence type="ECO:0000256" key="1">
    <source>
        <dbReference type="SAM" id="SignalP"/>
    </source>
</evidence>
<feature type="chain" id="PRO_5017015994" evidence="1">
    <location>
        <begin position="23"/>
        <end position="119"/>
    </location>
</feature>
<dbReference type="Proteomes" id="UP000251692">
    <property type="component" value="Unassembled WGS sequence"/>
</dbReference>
<dbReference type="SUPFAM" id="SSF55008">
    <property type="entry name" value="HMA, heavy metal-associated domain"/>
    <property type="match status" value="1"/>
</dbReference>
<keyword evidence="4" id="KW-1185">Reference proteome</keyword>
<sequence>MQKLKMFVLSLVMAFISISVQAQTTKKSTDETIQVKTSSVCNMCKKSLEKAMAYEKGVKSSSLDVNSQVLTVVFDSRKTNADNIRKTVNATGYDADDKPADARAYNKLDDCCKKENGVH</sequence>
<evidence type="ECO:0000313" key="3">
    <source>
        <dbReference type="EMBL" id="RAU81657.1"/>
    </source>
</evidence>
<proteinExistence type="predicted"/>
<dbReference type="Pfam" id="PF00403">
    <property type="entry name" value="HMA"/>
    <property type="match status" value="1"/>
</dbReference>
<evidence type="ECO:0000259" key="2">
    <source>
        <dbReference type="PROSITE" id="PS50846"/>
    </source>
</evidence>
<keyword evidence="1" id="KW-0732">Signal</keyword>
<name>A0A364RBN3_9BACT</name>
<dbReference type="PROSITE" id="PS50846">
    <property type="entry name" value="HMA_2"/>
    <property type="match status" value="1"/>
</dbReference>
<reference evidence="3 4" key="2">
    <citation type="submission" date="2018-07" db="EMBL/GenBank/DDBJ databases">
        <title>Pontibacter sp. 2b14 genomic sequence and assembly.</title>
        <authorList>
            <person name="Du Z.-J."/>
        </authorList>
    </citation>
    <scope>NUCLEOTIDE SEQUENCE [LARGE SCALE GENOMIC DNA]</scope>
    <source>
        <strain evidence="3 4">2b14</strain>
    </source>
</reference>
<dbReference type="OrthoDB" id="5513217at2"/>
<dbReference type="CDD" id="cd00371">
    <property type="entry name" value="HMA"/>
    <property type="match status" value="1"/>
</dbReference>
<feature type="domain" description="HMA" evidence="2">
    <location>
        <begin position="29"/>
        <end position="96"/>
    </location>
</feature>
<feature type="signal peptide" evidence="1">
    <location>
        <begin position="1"/>
        <end position="22"/>
    </location>
</feature>
<evidence type="ECO:0000313" key="4">
    <source>
        <dbReference type="Proteomes" id="UP000251692"/>
    </source>
</evidence>
<protein>
    <submittedName>
        <fullName evidence="3">MerP protein</fullName>
    </submittedName>
</protein>
<dbReference type="GO" id="GO:0046872">
    <property type="term" value="F:metal ion binding"/>
    <property type="evidence" value="ECO:0007669"/>
    <property type="project" value="InterPro"/>
</dbReference>
<dbReference type="InterPro" id="IPR006121">
    <property type="entry name" value="HMA_dom"/>
</dbReference>
<dbReference type="EMBL" id="QMDV01000004">
    <property type="protein sequence ID" value="RAU81657.1"/>
    <property type="molecule type" value="Genomic_DNA"/>
</dbReference>
<reference evidence="3 4" key="1">
    <citation type="submission" date="2018-06" db="EMBL/GenBank/DDBJ databases">
        <authorList>
            <person name="Liu Z.-W."/>
        </authorList>
    </citation>
    <scope>NUCLEOTIDE SEQUENCE [LARGE SCALE GENOMIC DNA]</scope>
    <source>
        <strain evidence="3 4">2b14</strain>
    </source>
</reference>
<accession>A0A364RBN3</accession>
<comment type="caution">
    <text evidence="3">The sequence shown here is derived from an EMBL/GenBank/DDBJ whole genome shotgun (WGS) entry which is preliminary data.</text>
</comment>
<organism evidence="3 4">
    <name type="scientific">Pontibacter arcticus</name>
    <dbReference type="NCBI Taxonomy" id="2080288"/>
    <lineage>
        <taxon>Bacteria</taxon>
        <taxon>Pseudomonadati</taxon>
        <taxon>Bacteroidota</taxon>
        <taxon>Cytophagia</taxon>
        <taxon>Cytophagales</taxon>
        <taxon>Hymenobacteraceae</taxon>
        <taxon>Pontibacter</taxon>
    </lineage>
</organism>